<dbReference type="PANTHER" id="PTHR23081">
    <property type="entry name" value="RNA POLYMERASE II CTD PHOSPHATASE"/>
    <property type="match status" value="1"/>
</dbReference>
<dbReference type="Gene3D" id="2.40.50.100">
    <property type="match status" value="1"/>
</dbReference>
<dbReference type="InterPro" id="IPR004274">
    <property type="entry name" value="FCP1_dom"/>
</dbReference>
<dbReference type="STRING" id="52247.A0A4T0X4Y2"/>
<evidence type="ECO:0000259" key="9">
    <source>
        <dbReference type="PROSITE" id="PS50969"/>
    </source>
</evidence>
<dbReference type="GO" id="GO:0005634">
    <property type="term" value="C:nucleus"/>
    <property type="evidence" value="ECO:0007669"/>
    <property type="project" value="UniProtKB-SubCell"/>
</dbReference>
<comment type="caution">
    <text evidence="10">The sequence shown here is derived from an EMBL/GenBank/DDBJ whole genome shotgun (WGS) entry which is preliminary data.</text>
</comment>
<dbReference type="NCBIfam" id="TIGR02250">
    <property type="entry name" value="FCP1_euk"/>
    <property type="match status" value="1"/>
</dbReference>
<dbReference type="InterPro" id="IPR036412">
    <property type="entry name" value="HAD-like_sf"/>
</dbReference>
<dbReference type="Gene3D" id="1.10.287.10">
    <property type="entry name" value="S15/NS1, RNA-binding"/>
    <property type="match status" value="1"/>
</dbReference>
<feature type="domain" description="BRCT" evidence="8">
    <location>
        <begin position="538"/>
        <end position="632"/>
    </location>
</feature>
<comment type="catalytic activity">
    <reaction evidence="5 6">
        <text>O-phospho-L-threonyl-[protein] + H2O = L-threonyl-[protein] + phosphate</text>
        <dbReference type="Rhea" id="RHEA:47004"/>
        <dbReference type="Rhea" id="RHEA-COMP:11060"/>
        <dbReference type="Rhea" id="RHEA-COMP:11605"/>
        <dbReference type="ChEBI" id="CHEBI:15377"/>
        <dbReference type="ChEBI" id="CHEBI:30013"/>
        <dbReference type="ChEBI" id="CHEBI:43474"/>
        <dbReference type="ChEBI" id="CHEBI:61977"/>
        <dbReference type="EC" id="3.1.3.16"/>
    </reaction>
</comment>
<keyword evidence="2 6" id="KW-0378">Hydrolase</keyword>
<feature type="compositionally biased region" description="Acidic residues" evidence="7">
    <location>
        <begin position="674"/>
        <end position="712"/>
    </location>
</feature>
<feature type="compositionally biased region" description="Basic and acidic residues" evidence="7">
    <location>
        <begin position="713"/>
        <end position="738"/>
    </location>
</feature>
<dbReference type="InterPro" id="IPR023214">
    <property type="entry name" value="HAD_sf"/>
</dbReference>
<dbReference type="PROSITE" id="PS50172">
    <property type="entry name" value="BRCT"/>
    <property type="match status" value="1"/>
</dbReference>
<dbReference type="SMART" id="SM00577">
    <property type="entry name" value="CPDc"/>
    <property type="match status" value="1"/>
</dbReference>
<evidence type="ECO:0000256" key="1">
    <source>
        <dbReference type="ARBA" id="ARBA00004123"/>
    </source>
</evidence>
<dbReference type="PANTHER" id="PTHR23081:SF36">
    <property type="entry name" value="RNA POLYMERASE II SUBUNIT A C-TERMINAL DOMAIN PHOSPHATASE"/>
    <property type="match status" value="1"/>
</dbReference>
<feature type="region of interest" description="Disordered" evidence="7">
    <location>
        <begin position="672"/>
        <end position="781"/>
    </location>
</feature>
<name>A0A4T0X4Y2_9ASCO</name>
<dbReference type="Proteomes" id="UP000307173">
    <property type="component" value="Unassembled WGS sequence"/>
</dbReference>
<dbReference type="SUPFAM" id="SSF56784">
    <property type="entry name" value="HAD-like"/>
    <property type="match status" value="1"/>
</dbReference>
<sequence>MSDIEATKVFLPKSLIFPITIIKIHVKEDQKIRKYDPILTYKYYDYEPIPISEQDEDQTDEAERPLKQVENVGTYESNVDGSISKILVKVGDIIKDNSQCVIEVLEPCAHPIQYGGLCAVCGKSLEDEDDEKRTPISMTHGSTNLKVSSKEAIDIEKSSTDRLLKTKKLSLVVDLDQTVIHVTVDPTVAEWMSDPTNPNYDAVKDVKSFILEEPPYVPPGYNGPKLPHTKRWYYVKLRPGLHEFLEKMNERYEMHIYTMATRAYAENIAKIIDPDGIYFGDRILSRDESGSLTQKSLKRLFPVDTSMVVIIDDRGDVWNWSPHLIKVVPYDFFLGIGDINSSFLPRQQAMLGPSKRRKSVSILEETVLNEEANNIGDKENENAIESDSEDNMVTSNDSDLPELPDTGSDSTSPVDRLVELNEADDGGLFAVQEIERSTTLEHQAHDRPLAKLQENLDKIIEKETEVASSDSESTKSSTRESDGPAEVKETHNLLYDDDKELTYLGQALVRIHNEYYFEIENLKDKNTIIDVKDIMNEMKSIVFKGCVILLSGILPLGTKLQFADIVIWARYFGATFVENYNTKVTHVICKNAGTFKVRLAKSVDPNVKVVNPDWLFACMSLWDRVSEEEYEVKVDHLLSKSQVDDFLEFHGQNNAESLDWSEIDDEIKEFMGSDYEDGDEEDEEEGDDDDEEDEDDNEEEQGYEEKEEEEQDDLKRIKGIEDTKKVGSTDVSDYREKVDDDDDHHHHQFEKRSLSDEVASPKLKKQKIDDQESDSDDEFEKDLLEHLADLE</sequence>
<evidence type="ECO:0000313" key="11">
    <source>
        <dbReference type="Proteomes" id="UP000307173"/>
    </source>
</evidence>
<comment type="function">
    <text evidence="6">This promotes the activity of RNA polymerase II.</text>
</comment>
<dbReference type="SUPFAM" id="SSF52113">
    <property type="entry name" value="BRCT domain"/>
    <property type="match status" value="1"/>
</dbReference>
<dbReference type="Gene3D" id="3.40.50.10190">
    <property type="entry name" value="BRCT domain"/>
    <property type="match status" value="1"/>
</dbReference>
<dbReference type="InterPro" id="IPR001357">
    <property type="entry name" value="BRCT_dom"/>
</dbReference>
<dbReference type="AlphaFoldDB" id="A0A4T0X4Y2"/>
<dbReference type="EMBL" id="SELW01000142">
    <property type="protein sequence ID" value="TID30479.1"/>
    <property type="molecule type" value="Genomic_DNA"/>
</dbReference>
<dbReference type="Pfam" id="PF03031">
    <property type="entry name" value="NIF"/>
    <property type="match status" value="1"/>
</dbReference>
<evidence type="ECO:0000256" key="6">
    <source>
        <dbReference type="RuleBase" id="RU366066"/>
    </source>
</evidence>
<dbReference type="GO" id="GO:0008420">
    <property type="term" value="F:RNA polymerase II CTD heptapeptide repeat phosphatase activity"/>
    <property type="evidence" value="ECO:0007669"/>
    <property type="project" value="UniProtKB-UniRule"/>
</dbReference>
<comment type="subcellular location">
    <subcellularLocation>
        <location evidence="1 6">Nucleus</location>
    </subcellularLocation>
</comment>
<evidence type="ECO:0000313" key="10">
    <source>
        <dbReference type="EMBL" id="TID30479.1"/>
    </source>
</evidence>
<feature type="region of interest" description="Disordered" evidence="7">
    <location>
        <begin position="463"/>
        <end position="491"/>
    </location>
</feature>
<evidence type="ECO:0000256" key="4">
    <source>
        <dbReference type="ARBA" id="ARBA00047761"/>
    </source>
</evidence>
<organism evidence="10 11">
    <name type="scientific">Pichia inconspicua</name>
    <dbReference type="NCBI Taxonomy" id="52247"/>
    <lineage>
        <taxon>Eukaryota</taxon>
        <taxon>Fungi</taxon>
        <taxon>Dikarya</taxon>
        <taxon>Ascomycota</taxon>
        <taxon>Saccharomycotina</taxon>
        <taxon>Pichiomycetes</taxon>
        <taxon>Pichiales</taxon>
        <taxon>Pichiaceae</taxon>
        <taxon>Pichia</taxon>
    </lineage>
</organism>
<dbReference type="SMART" id="SM00292">
    <property type="entry name" value="BRCT"/>
    <property type="match status" value="1"/>
</dbReference>
<protein>
    <recommendedName>
        <fullName evidence="6">RNA polymerase II subunit A C-terminal domain phosphatase</fullName>
        <ecNumber evidence="6">3.1.3.16</ecNumber>
    </recommendedName>
</protein>
<reference evidence="10 11" key="1">
    <citation type="journal article" date="2019" name="Front. Genet.">
        <title>Whole-Genome Sequencing of the Opportunistic Yeast Pathogen Candida inconspicua Uncovers Its Hybrid Origin.</title>
        <authorList>
            <person name="Mixao V."/>
            <person name="Hansen A.P."/>
            <person name="Saus E."/>
            <person name="Boekhout T."/>
            <person name="Lass-Florl C."/>
            <person name="Gabaldon T."/>
        </authorList>
    </citation>
    <scope>NUCLEOTIDE SEQUENCE [LARGE SCALE GENOMIC DNA]</scope>
    <source>
        <strain evidence="10 11">CBS 180</strain>
    </source>
</reference>
<evidence type="ECO:0000256" key="7">
    <source>
        <dbReference type="SAM" id="MobiDB-lite"/>
    </source>
</evidence>
<feature type="compositionally biased region" description="Basic and acidic residues" evidence="7">
    <location>
        <begin position="477"/>
        <end position="491"/>
    </location>
</feature>
<dbReference type="Pfam" id="PF00533">
    <property type="entry name" value="BRCT"/>
    <property type="match status" value="1"/>
</dbReference>
<evidence type="ECO:0000256" key="3">
    <source>
        <dbReference type="ARBA" id="ARBA00023242"/>
    </source>
</evidence>
<feature type="region of interest" description="Disordered" evidence="7">
    <location>
        <begin position="371"/>
        <end position="413"/>
    </location>
</feature>
<dbReference type="InterPro" id="IPR011947">
    <property type="entry name" value="FCP1_euk"/>
</dbReference>
<dbReference type="InterPro" id="IPR036420">
    <property type="entry name" value="BRCT_dom_sf"/>
</dbReference>
<dbReference type="EC" id="3.1.3.16" evidence="6"/>
<evidence type="ECO:0000259" key="8">
    <source>
        <dbReference type="PROSITE" id="PS50172"/>
    </source>
</evidence>
<dbReference type="PROSITE" id="PS50969">
    <property type="entry name" value="FCP1"/>
    <property type="match status" value="1"/>
</dbReference>
<dbReference type="FunFam" id="3.40.50.1000:FF:000142">
    <property type="entry name" value="Similar to FCP1-like phosphatase"/>
    <property type="match status" value="1"/>
</dbReference>
<comment type="catalytic activity">
    <reaction evidence="4 6">
        <text>O-phospho-L-seryl-[protein] + H2O = L-seryl-[protein] + phosphate</text>
        <dbReference type="Rhea" id="RHEA:20629"/>
        <dbReference type="Rhea" id="RHEA-COMP:9863"/>
        <dbReference type="Rhea" id="RHEA-COMP:11604"/>
        <dbReference type="ChEBI" id="CHEBI:15377"/>
        <dbReference type="ChEBI" id="CHEBI:29999"/>
        <dbReference type="ChEBI" id="CHEBI:43474"/>
        <dbReference type="ChEBI" id="CHEBI:83421"/>
        <dbReference type="EC" id="3.1.3.16"/>
    </reaction>
</comment>
<dbReference type="Gene3D" id="3.40.50.1000">
    <property type="entry name" value="HAD superfamily/HAD-like"/>
    <property type="match status" value="1"/>
</dbReference>
<feature type="compositionally biased region" description="Acidic residues" evidence="7">
    <location>
        <begin position="771"/>
        <end position="780"/>
    </location>
</feature>
<proteinExistence type="predicted"/>
<keyword evidence="3 6" id="KW-0539">Nucleus</keyword>
<dbReference type="CDD" id="cd17729">
    <property type="entry name" value="BRCT_CTDP1"/>
    <property type="match status" value="1"/>
</dbReference>
<feature type="domain" description="FCP1 homology" evidence="9">
    <location>
        <begin position="164"/>
        <end position="350"/>
    </location>
</feature>
<dbReference type="CDD" id="cd07521">
    <property type="entry name" value="HAD_FCP1-like"/>
    <property type="match status" value="1"/>
</dbReference>
<dbReference type="OrthoDB" id="10249888at2759"/>
<keyword evidence="11" id="KW-1185">Reference proteome</keyword>
<evidence type="ECO:0000256" key="5">
    <source>
        <dbReference type="ARBA" id="ARBA00048336"/>
    </source>
</evidence>
<accession>A0A4T0X4Y2</accession>
<evidence type="ECO:0000256" key="2">
    <source>
        <dbReference type="ARBA" id="ARBA00022801"/>
    </source>
</evidence>
<gene>
    <name evidence="10" type="ORF">CANINC_000990</name>
</gene>
<dbReference type="InterPro" id="IPR039189">
    <property type="entry name" value="Fcp1"/>
</dbReference>